<dbReference type="OrthoDB" id="247013at2759"/>
<evidence type="ECO:0000313" key="2">
    <source>
        <dbReference type="EMBL" id="KAF9508019.1"/>
    </source>
</evidence>
<dbReference type="PANTHER" id="PTHR12775:SF0">
    <property type="entry name" value="REPLICATION TERMINATION FACTOR 2"/>
    <property type="match status" value="1"/>
</dbReference>
<evidence type="ECO:0008006" key="4">
    <source>
        <dbReference type="Google" id="ProtNLM"/>
    </source>
</evidence>
<feature type="region of interest" description="Disordered" evidence="1">
    <location>
        <begin position="1"/>
        <end position="24"/>
    </location>
</feature>
<feature type="compositionally biased region" description="Basic and acidic residues" evidence="1">
    <location>
        <begin position="9"/>
        <end position="24"/>
    </location>
</feature>
<feature type="region of interest" description="Disordered" evidence="1">
    <location>
        <begin position="216"/>
        <end position="253"/>
    </location>
</feature>
<feature type="compositionally biased region" description="Low complexity" evidence="1">
    <location>
        <begin position="164"/>
        <end position="174"/>
    </location>
</feature>
<dbReference type="PANTHER" id="PTHR12775">
    <property type="entry name" value="PROTEIN C20ORF43 HOMOLOG"/>
    <property type="match status" value="1"/>
</dbReference>
<dbReference type="EMBL" id="MU129067">
    <property type="protein sequence ID" value="KAF9508019.1"/>
    <property type="molecule type" value="Genomic_DNA"/>
</dbReference>
<reference evidence="2" key="1">
    <citation type="journal article" date="2020" name="Nat. Commun.">
        <title>Large-scale genome sequencing of mycorrhizal fungi provides insights into the early evolution of symbiotic traits.</title>
        <authorList>
            <person name="Miyauchi S."/>
            <person name="Kiss E."/>
            <person name="Kuo A."/>
            <person name="Drula E."/>
            <person name="Kohler A."/>
            <person name="Sanchez-Garcia M."/>
            <person name="Morin E."/>
            <person name="Andreopoulos B."/>
            <person name="Barry K.W."/>
            <person name="Bonito G."/>
            <person name="Buee M."/>
            <person name="Carver A."/>
            <person name="Chen C."/>
            <person name="Cichocki N."/>
            <person name="Clum A."/>
            <person name="Culley D."/>
            <person name="Crous P.W."/>
            <person name="Fauchery L."/>
            <person name="Girlanda M."/>
            <person name="Hayes R.D."/>
            <person name="Keri Z."/>
            <person name="LaButti K."/>
            <person name="Lipzen A."/>
            <person name="Lombard V."/>
            <person name="Magnuson J."/>
            <person name="Maillard F."/>
            <person name="Murat C."/>
            <person name="Nolan M."/>
            <person name="Ohm R.A."/>
            <person name="Pangilinan J."/>
            <person name="Pereira M.F."/>
            <person name="Perotto S."/>
            <person name="Peter M."/>
            <person name="Pfister S."/>
            <person name="Riley R."/>
            <person name="Sitrit Y."/>
            <person name="Stielow J.B."/>
            <person name="Szollosi G."/>
            <person name="Zifcakova L."/>
            <person name="Stursova M."/>
            <person name="Spatafora J.W."/>
            <person name="Tedersoo L."/>
            <person name="Vaario L.M."/>
            <person name="Yamada A."/>
            <person name="Yan M."/>
            <person name="Wang P."/>
            <person name="Xu J."/>
            <person name="Bruns T."/>
            <person name="Baldrian P."/>
            <person name="Vilgalys R."/>
            <person name="Dunand C."/>
            <person name="Henrissat B."/>
            <person name="Grigoriev I.V."/>
            <person name="Hibbett D."/>
            <person name="Nagy L.G."/>
            <person name="Martin F.M."/>
        </authorList>
    </citation>
    <scope>NUCLEOTIDE SEQUENCE</scope>
    <source>
        <strain evidence="2">UP504</strain>
    </source>
</reference>
<protein>
    <recommendedName>
        <fullName evidence="4">Replication termination factor 2</fullName>
    </recommendedName>
</protein>
<accession>A0A9P6AMA5</accession>
<feature type="region of interest" description="Disordered" evidence="1">
    <location>
        <begin position="157"/>
        <end position="181"/>
    </location>
</feature>
<organism evidence="2 3">
    <name type="scientific">Hydnum rufescens UP504</name>
    <dbReference type="NCBI Taxonomy" id="1448309"/>
    <lineage>
        <taxon>Eukaryota</taxon>
        <taxon>Fungi</taxon>
        <taxon>Dikarya</taxon>
        <taxon>Basidiomycota</taxon>
        <taxon>Agaricomycotina</taxon>
        <taxon>Agaricomycetes</taxon>
        <taxon>Cantharellales</taxon>
        <taxon>Hydnaceae</taxon>
        <taxon>Hydnum</taxon>
    </lineage>
</organism>
<evidence type="ECO:0000256" key="1">
    <source>
        <dbReference type="SAM" id="MobiDB-lite"/>
    </source>
</evidence>
<name>A0A9P6AMA5_9AGAM</name>
<dbReference type="AlphaFoldDB" id="A0A9P6AMA5"/>
<keyword evidence="3" id="KW-1185">Reference proteome</keyword>
<dbReference type="GO" id="GO:0005634">
    <property type="term" value="C:nucleus"/>
    <property type="evidence" value="ECO:0007669"/>
    <property type="project" value="TreeGrafter"/>
</dbReference>
<evidence type="ECO:0000313" key="3">
    <source>
        <dbReference type="Proteomes" id="UP000886523"/>
    </source>
</evidence>
<proteinExistence type="predicted"/>
<dbReference type="GO" id="GO:0006274">
    <property type="term" value="P:DNA replication termination"/>
    <property type="evidence" value="ECO:0007669"/>
    <property type="project" value="TreeGrafter"/>
</dbReference>
<gene>
    <name evidence="2" type="ORF">BS47DRAFT_1320943</name>
</gene>
<dbReference type="InterPro" id="IPR006735">
    <property type="entry name" value="Rtf2"/>
</dbReference>
<dbReference type="Pfam" id="PF04641">
    <property type="entry name" value="Rtf2"/>
    <property type="match status" value="1"/>
</dbReference>
<sequence length="308" mass="33390">MGNDGGSIPDRRDLVKNKPKAEQADRNNQAIAQWFFCALSKRELQEPIVSCALGKLYNKDAILEYLLDRSAYGDGEEICGHIRSLKDVTTLKLTKNPAEPISDDKNTSRRQAMFICPLTLKEMSGATPFVHITACGDVFSAAGLRAVFTSTALASNVDPDASREASSSNSGSTSPPEGFELCPQCGKKFDKAADVRPINPPSDITEQLREAMIKLRASQAAKSKSKKRKADAEAESNPKRSKPSNTTAANGGVPIIAVASRKVAAELAEEEKRRKEKMSAAVASLYQQKDAKPAKETFLTMGTFTRYA</sequence>
<dbReference type="Proteomes" id="UP000886523">
    <property type="component" value="Unassembled WGS sequence"/>
</dbReference>
<comment type="caution">
    <text evidence="2">The sequence shown here is derived from an EMBL/GenBank/DDBJ whole genome shotgun (WGS) entry which is preliminary data.</text>
</comment>